<sequence length="484" mass="52786">MAQIFCIIFHTVGSFRVSELRSPKRHLRNLLNMKNFSKPSTWPLSAALLLLLTVSVPSSASADGLAPELTELTQVQKLIPRPEQSALKPLKALPMLHRASRVDLSILEAHAKTLHEGEVHPLATNTDPSSALYMSLNTAVSNTLSAQGEQHWYFVHSADAGKLTFNLQVVNSASVDYDLHVFKLNLDTGMLEDEQVSAFGPQTSEQLSTLVSEDSYYFICVNAYQGFDAARPYQLAALYSPTSDAAEADDHPAQAKAYSVRFTANQTLDNAYDIDWIQFTAPKANNFTFTFSNVPSSSNYQVGIYDGNLNRLATLTKNSTVTYSMGAGVYYLRVASLDTAVPAAAYQLSVNTAATSAYLGWVDTDGGNAGFVNYGAGNFWRVYRSTILAGALTDINGDPVVNAPVTIVVNTPQTYVSTTTVSGVTDVGGNFGLSVNLPSAKGTYVYDNWSSYHYFDMATVSIRSSILQYNTSVYHFAYSTYKPH</sequence>
<accession>A0A1H7S1V4</accession>
<evidence type="ECO:0008006" key="3">
    <source>
        <dbReference type="Google" id="ProtNLM"/>
    </source>
</evidence>
<proteinExistence type="predicted"/>
<dbReference type="Proteomes" id="UP000182719">
    <property type="component" value="Unassembled WGS sequence"/>
</dbReference>
<dbReference type="AlphaFoldDB" id="A0A1H7S1V4"/>
<reference evidence="2" key="1">
    <citation type="submission" date="2016-10" db="EMBL/GenBank/DDBJ databases">
        <authorList>
            <person name="Varghese N."/>
            <person name="Submissions S."/>
        </authorList>
    </citation>
    <scope>NUCLEOTIDE SEQUENCE [LARGE SCALE GENOMIC DNA]</scope>
    <source>
        <strain evidence="2">DSM 17044</strain>
    </source>
</reference>
<name>A0A1H7S1V4_STIAU</name>
<dbReference type="SUPFAM" id="SSF89260">
    <property type="entry name" value="Collagen-binding domain"/>
    <property type="match status" value="1"/>
</dbReference>
<protein>
    <recommendedName>
        <fullName evidence="3">Peptidase C-terminal archaeal/bacterial domain-containing protein</fullName>
    </recommendedName>
</protein>
<dbReference type="EMBL" id="FOAP01000007">
    <property type="protein sequence ID" value="SEL66279.1"/>
    <property type="molecule type" value="Genomic_DNA"/>
</dbReference>
<gene>
    <name evidence="1" type="ORF">SAMN05444354_107270</name>
</gene>
<evidence type="ECO:0000313" key="1">
    <source>
        <dbReference type="EMBL" id="SEL66279.1"/>
    </source>
</evidence>
<dbReference type="Gene3D" id="2.60.120.380">
    <property type="match status" value="2"/>
</dbReference>
<evidence type="ECO:0000313" key="2">
    <source>
        <dbReference type="Proteomes" id="UP000182719"/>
    </source>
</evidence>
<keyword evidence="2" id="KW-1185">Reference proteome</keyword>
<organism evidence="1 2">
    <name type="scientific">Stigmatella aurantiaca</name>
    <dbReference type="NCBI Taxonomy" id="41"/>
    <lineage>
        <taxon>Bacteria</taxon>
        <taxon>Pseudomonadati</taxon>
        <taxon>Myxococcota</taxon>
        <taxon>Myxococcia</taxon>
        <taxon>Myxococcales</taxon>
        <taxon>Cystobacterineae</taxon>
        <taxon>Archangiaceae</taxon>
        <taxon>Stigmatella</taxon>
    </lineage>
</organism>